<sequence length="75" mass="8989">MERGVMERHGGEFLQIYRSFPCLKESNQHRVQQSLEEDEAYQRLIEVAQKHFPSQKIDLRFVKAKIKNPWTVCKK</sequence>
<proteinExistence type="predicted"/>
<evidence type="ECO:0000313" key="2">
    <source>
        <dbReference type="Proteomes" id="UP000770717"/>
    </source>
</evidence>
<comment type="caution">
    <text evidence="1">The sequence shown here is derived from an EMBL/GenBank/DDBJ whole genome shotgun (WGS) entry which is preliminary data.</text>
</comment>
<gene>
    <name evidence="1" type="ORF">GDO78_000816</name>
</gene>
<accession>A0A8J6FTH3</accession>
<dbReference type="EMBL" id="WNTK01000001">
    <property type="protein sequence ID" value="KAG9492524.1"/>
    <property type="molecule type" value="Genomic_DNA"/>
</dbReference>
<name>A0A8J6FTH3_ELECQ</name>
<dbReference type="AlphaFoldDB" id="A0A8J6FTH3"/>
<organism evidence="1 2">
    <name type="scientific">Eleutherodactylus coqui</name>
    <name type="common">Puerto Rican coqui</name>
    <dbReference type="NCBI Taxonomy" id="57060"/>
    <lineage>
        <taxon>Eukaryota</taxon>
        <taxon>Metazoa</taxon>
        <taxon>Chordata</taxon>
        <taxon>Craniata</taxon>
        <taxon>Vertebrata</taxon>
        <taxon>Euteleostomi</taxon>
        <taxon>Amphibia</taxon>
        <taxon>Batrachia</taxon>
        <taxon>Anura</taxon>
        <taxon>Neobatrachia</taxon>
        <taxon>Hyloidea</taxon>
        <taxon>Eleutherodactylidae</taxon>
        <taxon>Eleutherodactylinae</taxon>
        <taxon>Eleutherodactylus</taxon>
        <taxon>Eleutherodactylus</taxon>
    </lineage>
</organism>
<protein>
    <submittedName>
        <fullName evidence="1">Uncharacterized protein</fullName>
    </submittedName>
</protein>
<evidence type="ECO:0000313" key="1">
    <source>
        <dbReference type="EMBL" id="KAG9492524.1"/>
    </source>
</evidence>
<dbReference type="Proteomes" id="UP000770717">
    <property type="component" value="Unassembled WGS sequence"/>
</dbReference>
<keyword evidence="2" id="KW-1185">Reference proteome</keyword>
<reference evidence="1" key="1">
    <citation type="thesis" date="2020" institute="ProQuest LLC" country="789 East Eisenhower Parkway, Ann Arbor, MI, USA">
        <title>Comparative Genomics and Chromosome Evolution.</title>
        <authorList>
            <person name="Mudd A.B."/>
        </authorList>
    </citation>
    <scope>NUCLEOTIDE SEQUENCE</scope>
    <source>
        <strain evidence="1">HN-11 Male</strain>
        <tissue evidence="1">Kidney and liver</tissue>
    </source>
</reference>